<organism evidence="1 2">
    <name type="scientific">Rhizobium mayense</name>
    <dbReference type="NCBI Taxonomy" id="1312184"/>
    <lineage>
        <taxon>Bacteria</taxon>
        <taxon>Pseudomonadati</taxon>
        <taxon>Pseudomonadota</taxon>
        <taxon>Alphaproteobacteria</taxon>
        <taxon>Hyphomicrobiales</taxon>
        <taxon>Rhizobiaceae</taxon>
        <taxon>Rhizobium/Agrobacterium group</taxon>
        <taxon>Rhizobium</taxon>
    </lineage>
</organism>
<reference evidence="1" key="1">
    <citation type="submission" date="2023-06" db="EMBL/GenBank/DDBJ databases">
        <title>Phylogenetic Diversity of Rhizobium strains.</title>
        <authorList>
            <person name="Moura F.T."/>
            <person name="Helene L.C.F."/>
            <person name="Hungria M."/>
        </authorList>
    </citation>
    <scope>NUCLEOTIDE SEQUENCE</scope>
    <source>
        <strain evidence="1">CCGE526</strain>
    </source>
</reference>
<proteinExistence type="predicted"/>
<evidence type="ECO:0000313" key="2">
    <source>
        <dbReference type="Proteomes" id="UP001172645"/>
    </source>
</evidence>
<gene>
    <name evidence="1" type="ORF">PY649_11105</name>
</gene>
<protein>
    <submittedName>
        <fullName evidence="1">Uncharacterized protein</fullName>
    </submittedName>
</protein>
<dbReference type="Proteomes" id="UP001172645">
    <property type="component" value="Unassembled WGS sequence"/>
</dbReference>
<dbReference type="EMBL" id="JARFYM010000006">
    <property type="protein sequence ID" value="MDL2399444.1"/>
    <property type="molecule type" value="Genomic_DNA"/>
</dbReference>
<name>A0ABT7JSW7_9HYPH</name>
<keyword evidence="2" id="KW-1185">Reference proteome</keyword>
<dbReference type="RefSeq" id="WP_285868404.1">
    <property type="nucleotide sequence ID" value="NZ_JARFYM010000006.1"/>
</dbReference>
<comment type="caution">
    <text evidence="1">The sequence shown here is derived from an EMBL/GenBank/DDBJ whole genome shotgun (WGS) entry which is preliminary data.</text>
</comment>
<accession>A0ABT7JSW7</accession>
<evidence type="ECO:0000313" key="1">
    <source>
        <dbReference type="EMBL" id="MDL2399444.1"/>
    </source>
</evidence>
<sequence>MPMQKQLKQREKEKWIEAERWRRRRQQRERLQRLKDLAKLILLIRFLDLAKEFGAAMGALITSNLSRPGPTNVRAAVTAEAPPRPEYTHKKQPRLQLHFGRYFEQKPSLSLAVRYLELPNNTAVFQFILTQLPEETHDWARAMIAERGAREFKIATRNHTASEVETIKNMQLAAQRWQWQQDEAVRQKKLEIEKKFKKVNAIVNHDQEPDGPPGHNPRM</sequence>